<reference evidence="3 4" key="1">
    <citation type="submission" date="2019-09" db="EMBL/GenBank/DDBJ databases">
        <title>Complete genome sequence of Arachidicoccus sp. B3-10 isolated from apple orchard soil.</title>
        <authorList>
            <person name="Kim H.S."/>
            <person name="Han K.-I."/>
            <person name="Suh M.K."/>
            <person name="Lee K.C."/>
            <person name="Eom M.K."/>
            <person name="Kim J.-S."/>
            <person name="Kang S.W."/>
            <person name="Sin Y."/>
            <person name="Lee J.-S."/>
        </authorList>
    </citation>
    <scope>NUCLEOTIDE SEQUENCE [LARGE SCALE GENOMIC DNA]</scope>
    <source>
        <strain evidence="3 4">B3-10</strain>
    </source>
</reference>
<dbReference type="Gene3D" id="3.40.50.2300">
    <property type="match status" value="1"/>
</dbReference>
<evidence type="ECO:0000313" key="3">
    <source>
        <dbReference type="EMBL" id="QES89848.1"/>
    </source>
</evidence>
<protein>
    <submittedName>
        <fullName evidence="3">Response regulator transcription factor</fullName>
    </submittedName>
</protein>
<accession>A0A5P2G587</accession>
<name>A0A5P2G587_9BACT</name>
<dbReference type="SUPFAM" id="SSF52172">
    <property type="entry name" value="CheY-like"/>
    <property type="match status" value="1"/>
</dbReference>
<dbReference type="AlphaFoldDB" id="A0A5P2G587"/>
<evidence type="ECO:0000259" key="2">
    <source>
        <dbReference type="PROSITE" id="PS50110"/>
    </source>
</evidence>
<keyword evidence="4" id="KW-1185">Reference proteome</keyword>
<dbReference type="PROSITE" id="PS50110">
    <property type="entry name" value="RESPONSE_REGULATORY"/>
    <property type="match status" value="1"/>
</dbReference>
<proteinExistence type="predicted"/>
<dbReference type="GO" id="GO:0000160">
    <property type="term" value="P:phosphorelay signal transduction system"/>
    <property type="evidence" value="ECO:0007669"/>
    <property type="project" value="InterPro"/>
</dbReference>
<dbReference type="EMBL" id="CP044016">
    <property type="protein sequence ID" value="QES89848.1"/>
    <property type="molecule type" value="Genomic_DNA"/>
</dbReference>
<dbReference type="SMART" id="SM00448">
    <property type="entry name" value="REC"/>
    <property type="match status" value="1"/>
</dbReference>
<dbReference type="Pfam" id="PF00072">
    <property type="entry name" value="Response_reg"/>
    <property type="match status" value="1"/>
</dbReference>
<organism evidence="3 4">
    <name type="scientific">Rhizosphaericola mali</name>
    <dbReference type="NCBI Taxonomy" id="2545455"/>
    <lineage>
        <taxon>Bacteria</taxon>
        <taxon>Pseudomonadati</taxon>
        <taxon>Bacteroidota</taxon>
        <taxon>Chitinophagia</taxon>
        <taxon>Chitinophagales</taxon>
        <taxon>Chitinophagaceae</taxon>
        <taxon>Rhizosphaericola</taxon>
    </lineage>
</organism>
<feature type="modified residue" description="4-aspartylphosphate" evidence="1">
    <location>
        <position position="59"/>
    </location>
</feature>
<dbReference type="Proteomes" id="UP000292424">
    <property type="component" value="Chromosome"/>
</dbReference>
<dbReference type="CDD" id="cd00156">
    <property type="entry name" value="REC"/>
    <property type="match status" value="1"/>
</dbReference>
<feature type="domain" description="Response regulatory" evidence="2">
    <location>
        <begin position="4"/>
        <end position="132"/>
    </location>
</feature>
<dbReference type="OrthoDB" id="659223at2"/>
<evidence type="ECO:0000313" key="4">
    <source>
        <dbReference type="Proteomes" id="UP000292424"/>
    </source>
</evidence>
<dbReference type="InterPro" id="IPR011006">
    <property type="entry name" value="CheY-like_superfamily"/>
</dbReference>
<sequence>MIRKMLIVEDHESVNLSIQKTAEELKIAEIDYAYYCDDALHLIQKAIDQGNSYDLLITDLSFEEDHKKQEIKNGVALVSAARKIQPDLSVLVFSAESRVAIIEKLYQEVQIDGYVRKARGDAKELKKAITTIDSNKTFYPIELTKSTKHLNAHSFTELDVLIITQLINGQKQQQISTFLESKHISPSSLSSIEKRLKIIKEALNFTNNEQLIAYCIKMGIV</sequence>
<dbReference type="InterPro" id="IPR001789">
    <property type="entry name" value="Sig_transdc_resp-reg_receiver"/>
</dbReference>
<evidence type="ECO:0000256" key="1">
    <source>
        <dbReference type="PROSITE-ProRule" id="PRU00169"/>
    </source>
</evidence>
<keyword evidence="1" id="KW-0597">Phosphoprotein</keyword>
<dbReference type="KEGG" id="arac:E0W69_014665"/>
<gene>
    <name evidence="3" type="ORF">E0W69_014665</name>
</gene>